<evidence type="ECO:0000256" key="1">
    <source>
        <dbReference type="SAM" id="SignalP"/>
    </source>
</evidence>
<dbReference type="Proteomes" id="UP000887566">
    <property type="component" value="Unplaced"/>
</dbReference>
<feature type="chain" id="PRO_5037736030" evidence="1">
    <location>
        <begin position="18"/>
        <end position="164"/>
    </location>
</feature>
<proteinExistence type="predicted"/>
<keyword evidence="2" id="KW-1185">Reference proteome</keyword>
<sequence>MASFVLSMALCVSVAMACSSAASRKRRSPNEGPTTALLITDIPAHPALIEEHKNLTLGWEKQLKKHIFEQADEWNIPEVYRAVKVAAVERNKKLAVLIDLLAGYNIDCDNLLVFMKCVLQSMKRSNRFVKEIELKCGDETPAMITLEKADAEPNCFAPKQEGTI</sequence>
<dbReference type="WBParaSite" id="PSAMB.scaffold1563size29963.g13923.t1">
    <property type="protein sequence ID" value="PSAMB.scaffold1563size29963.g13923.t1"/>
    <property type="gene ID" value="PSAMB.scaffold1563size29963.g13923"/>
</dbReference>
<organism evidence="2 3">
    <name type="scientific">Plectus sambesii</name>
    <dbReference type="NCBI Taxonomy" id="2011161"/>
    <lineage>
        <taxon>Eukaryota</taxon>
        <taxon>Metazoa</taxon>
        <taxon>Ecdysozoa</taxon>
        <taxon>Nematoda</taxon>
        <taxon>Chromadorea</taxon>
        <taxon>Plectida</taxon>
        <taxon>Plectina</taxon>
        <taxon>Plectoidea</taxon>
        <taxon>Plectidae</taxon>
        <taxon>Plectus</taxon>
    </lineage>
</organism>
<keyword evidence="1" id="KW-0732">Signal</keyword>
<dbReference type="AlphaFoldDB" id="A0A914V5A5"/>
<name>A0A914V5A5_9BILA</name>
<protein>
    <submittedName>
        <fullName evidence="3">Uncharacterized protein</fullName>
    </submittedName>
</protein>
<feature type="signal peptide" evidence="1">
    <location>
        <begin position="1"/>
        <end position="17"/>
    </location>
</feature>
<reference evidence="3" key="1">
    <citation type="submission" date="2022-11" db="UniProtKB">
        <authorList>
            <consortium name="WormBaseParasite"/>
        </authorList>
    </citation>
    <scope>IDENTIFICATION</scope>
</reference>
<evidence type="ECO:0000313" key="3">
    <source>
        <dbReference type="WBParaSite" id="PSAMB.scaffold1563size29963.g13923.t1"/>
    </source>
</evidence>
<evidence type="ECO:0000313" key="2">
    <source>
        <dbReference type="Proteomes" id="UP000887566"/>
    </source>
</evidence>
<accession>A0A914V5A5</accession>